<evidence type="ECO:0000313" key="3">
    <source>
        <dbReference type="Proteomes" id="UP001501758"/>
    </source>
</evidence>
<keyword evidence="1" id="KW-1133">Transmembrane helix</keyword>
<gene>
    <name evidence="2" type="ORF">GCM10009430_03500</name>
</gene>
<protein>
    <recommendedName>
        <fullName evidence="4">Tetratricopeptide repeat protein</fullName>
    </recommendedName>
</protein>
<accession>A0ABP3TME8</accession>
<evidence type="ECO:0000313" key="2">
    <source>
        <dbReference type="EMBL" id="GAA0712744.1"/>
    </source>
</evidence>
<dbReference type="InterPro" id="IPR011990">
    <property type="entry name" value="TPR-like_helical_dom_sf"/>
</dbReference>
<feature type="transmembrane region" description="Helical" evidence="1">
    <location>
        <begin position="84"/>
        <end position="103"/>
    </location>
</feature>
<dbReference type="EMBL" id="BAAAGE010000001">
    <property type="protein sequence ID" value="GAA0712744.1"/>
    <property type="molecule type" value="Genomic_DNA"/>
</dbReference>
<dbReference type="Gene3D" id="1.25.40.10">
    <property type="entry name" value="Tetratricopeptide repeat domain"/>
    <property type="match status" value="1"/>
</dbReference>
<keyword evidence="1" id="KW-0812">Transmembrane</keyword>
<sequence>MERTQELFEKIELYLSKELPVQEVISFEKEISMDSDLELEVEKHRELQRVLSDTDTLLFKEKIHKIRTEIKEENSEENTTSYAVFWKIAASIIIVFGVGSLLWNTLNTSDDFSDLYTAYYELYPVEDVIRGSSQLEKDVIMKNYAEGDYQKVVSILSGNTSFRLTEQFRLYLGNSYLNLGKEQSALEQFQQIGDNSKYSENASWYQALTYLKLKDAKKASILLKKIVDFDGVYKEKAKELLTKLED</sequence>
<organism evidence="2 3">
    <name type="scientific">Aquimarina litoralis</name>
    <dbReference type="NCBI Taxonomy" id="584605"/>
    <lineage>
        <taxon>Bacteria</taxon>
        <taxon>Pseudomonadati</taxon>
        <taxon>Bacteroidota</taxon>
        <taxon>Flavobacteriia</taxon>
        <taxon>Flavobacteriales</taxon>
        <taxon>Flavobacteriaceae</taxon>
        <taxon>Aquimarina</taxon>
    </lineage>
</organism>
<evidence type="ECO:0000256" key="1">
    <source>
        <dbReference type="SAM" id="Phobius"/>
    </source>
</evidence>
<keyword evidence="3" id="KW-1185">Reference proteome</keyword>
<evidence type="ECO:0008006" key="4">
    <source>
        <dbReference type="Google" id="ProtNLM"/>
    </source>
</evidence>
<name>A0ABP3TME8_9FLAO</name>
<dbReference type="RefSeq" id="WP_343909914.1">
    <property type="nucleotide sequence ID" value="NZ_BAAAGE010000001.1"/>
</dbReference>
<proteinExistence type="predicted"/>
<comment type="caution">
    <text evidence="2">The sequence shown here is derived from an EMBL/GenBank/DDBJ whole genome shotgun (WGS) entry which is preliminary data.</text>
</comment>
<dbReference type="SUPFAM" id="SSF48452">
    <property type="entry name" value="TPR-like"/>
    <property type="match status" value="1"/>
</dbReference>
<reference evidence="3" key="1">
    <citation type="journal article" date="2019" name="Int. J. Syst. Evol. Microbiol.">
        <title>The Global Catalogue of Microorganisms (GCM) 10K type strain sequencing project: providing services to taxonomists for standard genome sequencing and annotation.</title>
        <authorList>
            <consortium name="The Broad Institute Genomics Platform"/>
            <consortium name="The Broad Institute Genome Sequencing Center for Infectious Disease"/>
            <person name="Wu L."/>
            <person name="Ma J."/>
        </authorList>
    </citation>
    <scope>NUCLEOTIDE SEQUENCE [LARGE SCALE GENOMIC DNA]</scope>
    <source>
        <strain evidence="3">JCM 15974</strain>
    </source>
</reference>
<dbReference type="Proteomes" id="UP001501758">
    <property type="component" value="Unassembled WGS sequence"/>
</dbReference>
<keyword evidence="1" id="KW-0472">Membrane</keyword>